<reference evidence="1" key="1">
    <citation type="journal article" date="2021" name="Environ. Microbiol.">
        <title>Gene family expansions and transcriptome signatures uncover fungal adaptations to wood decay.</title>
        <authorList>
            <person name="Hage H."/>
            <person name="Miyauchi S."/>
            <person name="Viragh M."/>
            <person name="Drula E."/>
            <person name="Min B."/>
            <person name="Chaduli D."/>
            <person name="Navarro D."/>
            <person name="Favel A."/>
            <person name="Norest M."/>
            <person name="Lesage-Meessen L."/>
            <person name="Balint B."/>
            <person name="Merenyi Z."/>
            <person name="de Eugenio L."/>
            <person name="Morin E."/>
            <person name="Martinez A.T."/>
            <person name="Baldrian P."/>
            <person name="Stursova M."/>
            <person name="Martinez M.J."/>
            <person name="Novotny C."/>
            <person name="Magnuson J.K."/>
            <person name="Spatafora J.W."/>
            <person name="Maurice S."/>
            <person name="Pangilinan J."/>
            <person name="Andreopoulos W."/>
            <person name="LaButti K."/>
            <person name="Hundley H."/>
            <person name="Na H."/>
            <person name="Kuo A."/>
            <person name="Barry K."/>
            <person name="Lipzen A."/>
            <person name="Henrissat B."/>
            <person name="Riley R."/>
            <person name="Ahrendt S."/>
            <person name="Nagy L.G."/>
            <person name="Grigoriev I.V."/>
            <person name="Martin F."/>
            <person name="Rosso M.N."/>
        </authorList>
    </citation>
    <scope>NUCLEOTIDE SEQUENCE</scope>
    <source>
        <strain evidence="1">CBS 384.51</strain>
    </source>
</reference>
<accession>A0ACB8UFG3</accession>
<comment type="caution">
    <text evidence="1">The sequence shown here is derived from an EMBL/GenBank/DDBJ whole genome shotgun (WGS) entry which is preliminary data.</text>
</comment>
<evidence type="ECO:0000313" key="2">
    <source>
        <dbReference type="Proteomes" id="UP001055072"/>
    </source>
</evidence>
<dbReference type="EMBL" id="MU274902">
    <property type="protein sequence ID" value="KAI0093016.1"/>
    <property type="molecule type" value="Genomic_DNA"/>
</dbReference>
<keyword evidence="2" id="KW-1185">Reference proteome</keyword>
<organism evidence="1 2">
    <name type="scientific">Irpex rosettiformis</name>
    <dbReference type="NCBI Taxonomy" id="378272"/>
    <lineage>
        <taxon>Eukaryota</taxon>
        <taxon>Fungi</taxon>
        <taxon>Dikarya</taxon>
        <taxon>Basidiomycota</taxon>
        <taxon>Agaricomycotina</taxon>
        <taxon>Agaricomycetes</taxon>
        <taxon>Polyporales</taxon>
        <taxon>Irpicaceae</taxon>
        <taxon>Irpex</taxon>
    </lineage>
</organism>
<dbReference type="Proteomes" id="UP001055072">
    <property type="component" value="Unassembled WGS sequence"/>
</dbReference>
<protein>
    <submittedName>
        <fullName evidence="1">Uncharacterized protein</fullName>
    </submittedName>
</protein>
<gene>
    <name evidence="1" type="ORF">BDY19DRAFT_989700</name>
</gene>
<proteinExistence type="predicted"/>
<evidence type="ECO:0000313" key="1">
    <source>
        <dbReference type="EMBL" id="KAI0093016.1"/>
    </source>
</evidence>
<name>A0ACB8UFG3_9APHY</name>
<sequence>MRFSATIAAIAILAAQPAFSVPILASFPSNGVNLTPTSTRVFPSQSFLDHFKNRVHSLREVNELMEREELAGFARELEDLFARADEDESGAAFFDTLKKVFKVGGIALDGLNIAGNLFPGSSQPQPSAAPAQRRDFEELYSRELEERLFNGNAGLGVVPTAPFSGHGPFRFTSFPSPIVGTIRPNVRREFVELLVRQLADDESGATLASTLGKVFGKVKDIFKDGKKLDNLANGASIVSDATTIAGNLIPGKSQAPPPAQSGAPQARELVELLARQLADDESGATFASSFGKIVDTVKNVFKDGKTLGKIADGASIASSASSILGGLIHPAPPAQSQAPQARELMDSMLARAMEARELNELD</sequence>